<evidence type="ECO:0000256" key="3">
    <source>
        <dbReference type="ARBA" id="ARBA00022980"/>
    </source>
</evidence>
<dbReference type="HAMAP" id="MF_01366">
    <property type="entry name" value="Ribosomal_uL13"/>
    <property type="match status" value="1"/>
</dbReference>
<dbReference type="Pfam" id="PF00572">
    <property type="entry name" value="Ribosomal_L13"/>
    <property type="match status" value="1"/>
</dbReference>
<keyword evidence="4" id="KW-0687">Ribonucleoprotein</keyword>
<dbReference type="Gene3D" id="3.90.1180.10">
    <property type="entry name" value="Ribosomal protein L13"/>
    <property type="match status" value="1"/>
</dbReference>
<dbReference type="CDD" id="cd00392">
    <property type="entry name" value="Ribosomal_L13"/>
    <property type="match status" value="1"/>
</dbReference>
<comment type="similarity">
    <text evidence="2">Belongs to the universal ribosomal protein uL13 family.</text>
</comment>
<evidence type="ECO:0000256" key="4">
    <source>
        <dbReference type="ARBA" id="ARBA00023274"/>
    </source>
</evidence>
<evidence type="ECO:0000313" key="6">
    <source>
        <dbReference type="Proteomes" id="UP000663699"/>
    </source>
</evidence>
<evidence type="ECO:0000256" key="2">
    <source>
        <dbReference type="ARBA" id="ARBA00006227"/>
    </source>
</evidence>
<dbReference type="GO" id="GO:0003729">
    <property type="term" value="F:mRNA binding"/>
    <property type="evidence" value="ECO:0007669"/>
    <property type="project" value="TreeGrafter"/>
</dbReference>
<dbReference type="InterPro" id="IPR005755">
    <property type="entry name" value="Ribosomal_uL13_euk/arc"/>
</dbReference>
<dbReference type="OrthoDB" id="1882297at2759"/>
<dbReference type="PANTHER" id="PTHR11545:SF3">
    <property type="entry name" value="LARGE RIBOSOMAL SUBUNIT PROTEIN UL13"/>
    <property type="match status" value="1"/>
</dbReference>
<dbReference type="FunFam" id="3.90.1180.10:FF:000002">
    <property type="entry name" value="60S ribosomal protein L16"/>
    <property type="match status" value="1"/>
</dbReference>
<sequence>MFFQKEPIIIDGKGHLLGRLASVVAKQLLSGQKIVIVRCEEINISGEFFRNKLKMHAFLRKRTRFNATRGPFHFRAPSRIMYRAIRGMVPHKMARGSAALEKLKVFEGIPPPYDKKKRMVVPNALRVLMLKPGRKFCTIGRLSKEIGWKYDNIVSKLEEKRKIRSHAYYTIKAAKEKKFLEAKKNVSTSRILEEFGY</sequence>
<dbReference type="InterPro" id="IPR005822">
    <property type="entry name" value="Ribosomal_uL13"/>
</dbReference>
<dbReference type="GO" id="GO:0003735">
    <property type="term" value="F:structural constituent of ribosome"/>
    <property type="evidence" value="ECO:0007669"/>
    <property type="project" value="InterPro"/>
</dbReference>
<proteinExistence type="inferred from homology"/>
<dbReference type="GO" id="GO:0017148">
    <property type="term" value="P:negative regulation of translation"/>
    <property type="evidence" value="ECO:0007669"/>
    <property type="project" value="TreeGrafter"/>
</dbReference>
<gene>
    <name evidence="5" type="ORF">MERGE_002756</name>
</gene>
<keyword evidence="3" id="KW-0689">Ribosomal protein</keyword>
<dbReference type="SUPFAM" id="SSF52161">
    <property type="entry name" value="Ribosomal protein L13"/>
    <property type="match status" value="1"/>
</dbReference>
<comment type="function">
    <text evidence="1">Component of the ribosome, a large ribonucleoprotein complex responsible for the synthesis of proteins in the cell. The small ribosomal subunit (SSU) binds messenger RNAs (mRNAs) and translates the encoded message by selecting cognate aminoacyl-transfer RNA (tRNA) molecules. The large subunit (LSU) contains the ribosomal catalytic site termed the peptidyl transferase center (PTC), which catalyzes the formation of peptide bonds, thereby polymerizing the amino acids delivered by tRNAs into a polypeptide chain. The nascent polypeptides leave the ribosome through a tunnel in the LSU and interact with protein factors that function in enzymatic processing, targeting, and the membrane insertion of nascent chains at the exit of the ribosomal tunnel.</text>
</comment>
<dbReference type="Gene3D" id="6.10.250.3250">
    <property type="match status" value="1"/>
</dbReference>
<evidence type="ECO:0000256" key="1">
    <source>
        <dbReference type="ARBA" id="ARBA00004021"/>
    </source>
</evidence>
<reference evidence="5" key="1">
    <citation type="submission" date="2020-06" db="EMBL/GenBank/DDBJ databases">
        <title>Genomes of multiple members of Pneumocystis genus reveal paths to human pathogen Pneumocystis jirovecii.</title>
        <authorList>
            <person name="Cisse O.H."/>
            <person name="Ma L."/>
            <person name="Dekker J."/>
            <person name="Khil P."/>
            <person name="Jo J."/>
            <person name="Brenchley J."/>
            <person name="Blair R."/>
            <person name="Pahar B."/>
            <person name="Chabe M."/>
            <person name="Van Rompay K.A."/>
            <person name="Keesler R."/>
            <person name="Sukura A."/>
            <person name="Hirsch V."/>
            <person name="Kutty G."/>
            <person name="Liu Y."/>
            <person name="Peng L."/>
            <person name="Chen J."/>
            <person name="Song J."/>
            <person name="Weissenbacher-Lang C."/>
            <person name="Xu J."/>
            <person name="Upham N.S."/>
            <person name="Stajich J.E."/>
            <person name="Cuomo C.A."/>
            <person name="Cushion M.T."/>
            <person name="Kovacs J.A."/>
        </authorList>
    </citation>
    <scope>NUCLEOTIDE SEQUENCE</scope>
    <source>
        <strain evidence="5">2A</strain>
    </source>
</reference>
<protein>
    <recommendedName>
        <fullName evidence="7">60S ribosomal protein L16</fullName>
    </recommendedName>
</protein>
<dbReference type="Proteomes" id="UP000663699">
    <property type="component" value="Chromosome 6"/>
</dbReference>
<keyword evidence="6" id="KW-1185">Reference proteome</keyword>
<evidence type="ECO:0008006" key="7">
    <source>
        <dbReference type="Google" id="ProtNLM"/>
    </source>
</evidence>
<accession>A0A899FYQ5</accession>
<dbReference type="GO" id="GO:0022625">
    <property type="term" value="C:cytosolic large ribosomal subunit"/>
    <property type="evidence" value="ECO:0007669"/>
    <property type="project" value="TreeGrafter"/>
</dbReference>
<dbReference type="EMBL" id="CP054537">
    <property type="protein sequence ID" value="QSL65445.1"/>
    <property type="molecule type" value="Genomic_DNA"/>
</dbReference>
<dbReference type="AlphaFoldDB" id="A0A899FYQ5"/>
<dbReference type="InterPro" id="IPR036899">
    <property type="entry name" value="Ribosomal_uL13_sf"/>
</dbReference>
<evidence type="ECO:0000313" key="5">
    <source>
        <dbReference type="EMBL" id="QSL65445.1"/>
    </source>
</evidence>
<dbReference type="PANTHER" id="PTHR11545">
    <property type="entry name" value="RIBOSOMAL PROTEIN L13"/>
    <property type="match status" value="1"/>
</dbReference>
<name>A0A899FYQ5_9ASCO</name>
<organism evidence="5 6">
    <name type="scientific">Pneumocystis wakefieldiae</name>
    <dbReference type="NCBI Taxonomy" id="38082"/>
    <lineage>
        <taxon>Eukaryota</taxon>
        <taxon>Fungi</taxon>
        <taxon>Dikarya</taxon>
        <taxon>Ascomycota</taxon>
        <taxon>Taphrinomycotina</taxon>
        <taxon>Pneumocystomycetes</taxon>
        <taxon>Pneumocystaceae</taxon>
        <taxon>Pneumocystis</taxon>
    </lineage>
</organism>
<dbReference type="GO" id="GO:0006412">
    <property type="term" value="P:translation"/>
    <property type="evidence" value="ECO:0007669"/>
    <property type="project" value="InterPro"/>
</dbReference>
<dbReference type="NCBIfam" id="TIGR01077">
    <property type="entry name" value="L13_A_E"/>
    <property type="match status" value="1"/>
</dbReference>